<protein>
    <submittedName>
        <fullName evidence="2">Uncharacterized protein</fullName>
    </submittedName>
</protein>
<name>A0A5N5D1D2_9PEZI</name>
<evidence type="ECO:0000313" key="3">
    <source>
        <dbReference type="Proteomes" id="UP000325902"/>
    </source>
</evidence>
<dbReference type="Proteomes" id="UP000325902">
    <property type="component" value="Unassembled WGS sequence"/>
</dbReference>
<sequence>MPSKKKAVPKLQAADSFLAEKAQLEKDLAKLEEEIRADEEELRKGKEYLKALIMEYYQRFGMQAVLRLDPELYLDIFQPAFGTFGDPVTVVHLVQNNNNRSHSIYNLLRDAMKGNPNP</sequence>
<organism evidence="2 3">
    <name type="scientific">Lasiodiplodia theobromae</name>
    <dbReference type="NCBI Taxonomy" id="45133"/>
    <lineage>
        <taxon>Eukaryota</taxon>
        <taxon>Fungi</taxon>
        <taxon>Dikarya</taxon>
        <taxon>Ascomycota</taxon>
        <taxon>Pezizomycotina</taxon>
        <taxon>Dothideomycetes</taxon>
        <taxon>Dothideomycetes incertae sedis</taxon>
        <taxon>Botryosphaeriales</taxon>
        <taxon>Botryosphaeriaceae</taxon>
        <taxon>Lasiodiplodia</taxon>
    </lineage>
</organism>
<evidence type="ECO:0000313" key="2">
    <source>
        <dbReference type="EMBL" id="KAB2571485.1"/>
    </source>
</evidence>
<reference evidence="2 3" key="1">
    <citation type="journal article" date="2019" name="Sci. Rep.">
        <title>A multi-omics analysis of the grapevine pathogen Lasiodiplodia theobromae reveals that temperature affects the expression of virulence- and pathogenicity-related genes.</title>
        <authorList>
            <person name="Felix C."/>
            <person name="Meneses R."/>
            <person name="Goncalves M.F.M."/>
            <person name="Tilleman L."/>
            <person name="Duarte A.S."/>
            <person name="Jorrin-Novo J.V."/>
            <person name="Van de Peer Y."/>
            <person name="Deforce D."/>
            <person name="Van Nieuwerburgh F."/>
            <person name="Esteves A.C."/>
            <person name="Alves A."/>
        </authorList>
    </citation>
    <scope>NUCLEOTIDE SEQUENCE [LARGE SCALE GENOMIC DNA]</scope>
    <source>
        <strain evidence="2 3">LA-SOL3</strain>
    </source>
</reference>
<comment type="caution">
    <text evidence="2">The sequence shown here is derived from an EMBL/GenBank/DDBJ whole genome shotgun (WGS) entry which is preliminary data.</text>
</comment>
<keyword evidence="1" id="KW-0175">Coiled coil</keyword>
<dbReference type="EMBL" id="VCHE01000100">
    <property type="protein sequence ID" value="KAB2571485.1"/>
    <property type="molecule type" value="Genomic_DNA"/>
</dbReference>
<dbReference type="AlphaFoldDB" id="A0A5N5D1D2"/>
<accession>A0A5N5D1D2</accession>
<feature type="coiled-coil region" evidence="1">
    <location>
        <begin position="14"/>
        <end position="48"/>
    </location>
</feature>
<proteinExistence type="predicted"/>
<evidence type="ECO:0000256" key="1">
    <source>
        <dbReference type="SAM" id="Coils"/>
    </source>
</evidence>
<gene>
    <name evidence="2" type="ORF">DBV05_g9832</name>
</gene>
<keyword evidence="3" id="KW-1185">Reference proteome</keyword>